<evidence type="ECO:0000256" key="1">
    <source>
        <dbReference type="ARBA" id="ARBA00022729"/>
    </source>
</evidence>
<keyword evidence="1 4" id="KW-0732">Signal</keyword>
<dbReference type="OMA" id="CNTANRI"/>
<dbReference type="EMBL" id="KB202619">
    <property type="protein sequence ID" value="ESO89057.1"/>
    <property type="molecule type" value="Genomic_DNA"/>
</dbReference>
<accession>V3ZXE8</accession>
<evidence type="ECO:0000256" key="4">
    <source>
        <dbReference type="SAM" id="SignalP"/>
    </source>
</evidence>
<evidence type="ECO:0008006" key="7">
    <source>
        <dbReference type="Google" id="ProtNLM"/>
    </source>
</evidence>
<keyword evidence="3" id="KW-1133">Transmembrane helix</keyword>
<dbReference type="Pfam" id="PF17064">
    <property type="entry name" value="QVR"/>
    <property type="match status" value="1"/>
</dbReference>
<dbReference type="KEGG" id="lgi:LOTGIDRAFT_228990"/>
<dbReference type="SUPFAM" id="SSF57302">
    <property type="entry name" value="Snake toxin-like"/>
    <property type="match status" value="1"/>
</dbReference>
<feature type="chain" id="PRO_5004718122" description="Protein sleepless" evidence="4">
    <location>
        <begin position="24"/>
        <end position="135"/>
    </location>
</feature>
<protein>
    <recommendedName>
        <fullName evidence="7">Protein sleepless</fullName>
    </recommendedName>
</protein>
<feature type="signal peptide" evidence="4">
    <location>
        <begin position="1"/>
        <end position="23"/>
    </location>
</feature>
<dbReference type="GeneID" id="20247858"/>
<keyword evidence="3" id="KW-0812">Transmembrane</keyword>
<dbReference type="RefSeq" id="XP_009060101.1">
    <property type="nucleotide sequence ID" value="XM_009061853.1"/>
</dbReference>
<evidence type="ECO:0000313" key="6">
    <source>
        <dbReference type="Proteomes" id="UP000030746"/>
    </source>
</evidence>
<gene>
    <name evidence="5" type="ORF">LOTGIDRAFT_228990</name>
</gene>
<evidence type="ECO:0000256" key="2">
    <source>
        <dbReference type="ARBA" id="ARBA00023180"/>
    </source>
</evidence>
<dbReference type="Proteomes" id="UP000030746">
    <property type="component" value="Unassembled WGS sequence"/>
</dbReference>
<dbReference type="InterPro" id="IPR031424">
    <property type="entry name" value="QVR-like"/>
</dbReference>
<name>V3ZXE8_LOTGI</name>
<evidence type="ECO:0000256" key="3">
    <source>
        <dbReference type="SAM" id="Phobius"/>
    </source>
</evidence>
<dbReference type="GO" id="GO:0032222">
    <property type="term" value="P:regulation of synaptic transmission, cholinergic"/>
    <property type="evidence" value="ECO:0007669"/>
    <property type="project" value="InterPro"/>
</dbReference>
<dbReference type="HOGENOM" id="CLU_126345_1_1_1"/>
<dbReference type="CTD" id="20247858"/>
<evidence type="ECO:0000313" key="5">
    <source>
        <dbReference type="EMBL" id="ESO89057.1"/>
    </source>
</evidence>
<keyword evidence="2" id="KW-0325">Glycoprotein</keyword>
<dbReference type="AlphaFoldDB" id="V3ZXE8"/>
<dbReference type="PANTHER" id="PTHR33562">
    <property type="entry name" value="ATILLA, ISOFORM B-RELATED-RELATED"/>
    <property type="match status" value="1"/>
</dbReference>
<organism evidence="5 6">
    <name type="scientific">Lottia gigantea</name>
    <name type="common">Giant owl limpet</name>
    <dbReference type="NCBI Taxonomy" id="225164"/>
    <lineage>
        <taxon>Eukaryota</taxon>
        <taxon>Metazoa</taxon>
        <taxon>Spiralia</taxon>
        <taxon>Lophotrochozoa</taxon>
        <taxon>Mollusca</taxon>
        <taxon>Gastropoda</taxon>
        <taxon>Patellogastropoda</taxon>
        <taxon>Lottioidea</taxon>
        <taxon>Lottiidae</taxon>
        <taxon>Lottia</taxon>
    </lineage>
</organism>
<sequence length="135" mass="15126">MQLIPSICCAFMLVLLYIECGSALKCHVCNSYAQEACESINGNSTQFLVTCPSDATACRKMEQRLTYNKVEHIRYVRQCATNEVDMKCKERSGTKGVKNFYCNCDKDGCNTGSTVTFSLSLLAVTFTSMFMYLKL</sequence>
<feature type="transmembrane region" description="Helical" evidence="3">
    <location>
        <begin position="115"/>
        <end position="133"/>
    </location>
</feature>
<reference evidence="5 6" key="1">
    <citation type="journal article" date="2013" name="Nature">
        <title>Insights into bilaterian evolution from three spiralian genomes.</title>
        <authorList>
            <person name="Simakov O."/>
            <person name="Marletaz F."/>
            <person name="Cho S.J."/>
            <person name="Edsinger-Gonzales E."/>
            <person name="Havlak P."/>
            <person name="Hellsten U."/>
            <person name="Kuo D.H."/>
            <person name="Larsson T."/>
            <person name="Lv J."/>
            <person name="Arendt D."/>
            <person name="Savage R."/>
            <person name="Osoegawa K."/>
            <person name="de Jong P."/>
            <person name="Grimwood J."/>
            <person name="Chapman J.A."/>
            <person name="Shapiro H."/>
            <person name="Aerts A."/>
            <person name="Otillar R.P."/>
            <person name="Terry A.Y."/>
            <person name="Boore J.L."/>
            <person name="Grigoriev I.V."/>
            <person name="Lindberg D.R."/>
            <person name="Seaver E.C."/>
            <person name="Weisblat D.A."/>
            <person name="Putnam N.H."/>
            <person name="Rokhsar D.S."/>
        </authorList>
    </citation>
    <scope>NUCLEOTIDE SEQUENCE [LARGE SCALE GENOMIC DNA]</scope>
</reference>
<dbReference type="InterPro" id="IPR050975">
    <property type="entry name" value="Sleep_regulator"/>
</dbReference>
<keyword evidence="3" id="KW-0472">Membrane</keyword>
<keyword evidence="6" id="KW-1185">Reference proteome</keyword>
<dbReference type="PANTHER" id="PTHR33562:SF2">
    <property type="entry name" value="PROTEIN QUIVER"/>
    <property type="match status" value="1"/>
</dbReference>
<proteinExistence type="predicted"/>
<dbReference type="InterPro" id="IPR045860">
    <property type="entry name" value="Snake_toxin-like_sf"/>
</dbReference>
<dbReference type="GO" id="GO:0030431">
    <property type="term" value="P:sleep"/>
    <property type="evidence" value="ECO:0007669"/>
    <property type="project" value="InterPro"/>
</dbReference>
<dbReference type="OrthoDB" id="6083863at2759"/>